<sequence>MKSILEAFIHSDDVLLFPRRLTDNTVRFYLLNSKRVWMYRLLKLYHQPPQREGGGDVLLNKWTLPSREACKWDPIELLEKNFLSLPWPSDPALS</sequence>
<keyword evidence="2" id="KW-1185">Reference proteome</keyword>
<gene>
    <name evidence="1" type="ORF">TNIN_377641</name>
</gene>
<dbReference type="EMBL" id="BMAV01017523">
    <property type="protein sequence ID" value="GFY69265.1"/>
    <property type="molecule type" value="Genomic_DNA"/>
</dbReference>
<accession>A0A8X6YAM1</accession>
<proteinExistence type="predicted"/>
<dbReference type="AlphaFoldDB" id="A0A8X6YAM1"/>
<evidence type="ECO:0000313" key="1">
    <source>
        <dbReference type="EMBL" id="GFY69265.1"/>
    </source>
</evidence>
<comment type="caution">
    <text evidence="1">The sequence shown here is derived from an EMBL/GenBank/DDBJ whole genome shotgun (WGS) entry which is preliminary data.</text>
</comment>
<protein>
    <submittedName>
        <fullName evidence="1">Uncharacterized protein</fullName>
    </submittedName>
</protein>
<dbReference type="Proteomes" id="UP000886998">
    <property type="component" value="Unassembled WGS sequence"/>
</dbReference>
<organism evidence="1 2">
    <name type="scientific">Trichonephila inaurata madagascariensis</name>
    <dbReference type="NCBI Taxonomy" id="2747483"/>
    <lineage>
        <taxon>Eukaryota</taxon>
        <taxon>Metazoa</taxon>
        <taxon>Ecdysozoa</taxon>
        <taxon>Arthropoda</taxon>
        <taxon>Chelicerata</taxon>
        <taxon>Arachnida</taxon>
        <taxon>Araneae</taxon>
        <taxon>Araneomorphae</taxon>
        <taxon>Entelegynae</taxon>
        <taxon>Araneoidea</taxon>
        <taxon>Nephilidae</taxon>
        <taxon>Trichonephila</taxon>
        <taxon>Trichonephila inaurata</taxon>
    </lineage>
</organism>
<reference evidence="1" key="1">
    <citation type="submission" date="2020-08" db="EMBL/GenBank/DDBJ databases">
        <title>Multicomponent nature underlies the extraordinary mechanical properties of spider dragline silk.</title>
        <authorList>
            <person name="Kono N."/>
            <person name="Nakamura H."/>
            <person name="Mori M."/>
            <person name="Yoshida Y."/>
            <person name="Ohtoshi R."/>
            <person name="Malay A.D."/>
            <person name="Moran D.A.P."/>
            <person name="Tomita M."/>
            <person name="Numata K."/>
            <person name="Arakawa K."/>
        </authorList>
    </citation>
    <scope>NUCLEOTIDE SEQUENCE</scope>
</reference>
<name>A0A8X6YAM1_9ARAC</name>
<evidence type="ECO:0000313" key="2">
    <source>
        <dbReference type="Proteomes" id="UP000886998"/>
    </source>
</evidence>